<proteinExistence type="predicted"/>
<name>A0A8K0WQL6_9HYPO</name>
<organism evidence="3 4">
    <name type="scientific">Stachybotrys elegans</name>
    <dbReference type="NCBI Taxonomy" id="80388"/>
    <lineage>
        <taxon>Eukaryota</taxon>
        <taxon>Fungi</taxon>
        <taxon>Dikarya</taxon>
        <taxon>Ascomycota</taxon>
        <taxon>Pezizomycotina</taxon>
        <taxon>Sordariomycetes</taxon>
        <taxon>Hypocreomycetidae</taxon>
        <taxon>Hypocreales</taxon>
        <taxon>Stachybotryaceae</taxon>
        <taxon>Stachybotrys</taxon>
    </lineage>
</organism>
<dbReference type="AlphaFoldDB" id="A0A8K0WQL6"/>
<comment type="caution">
    <text evidence="3">The sequence shown here is derived from an EMBL/GenBank/DDBJ whole genome shotgun (WGS) entry which is preliminary data.</text>
</comment>
<sequence>MAQQDKNYRDRVSDVKAASSRHLELLEELLEQLEVTKRSARQSELDLETEQHARRRLQQEVEELKQERRRDETHNFIAVLLDADADNYIFRHDLLADGAQGGQTAADELAEKVRMFMKQDLHLENSQSVKVTVSAFANVGGLGKALVQQGKLRDANQLRDFVAGFNMRQGLFNFADVCSVKESADNKIRETLQLLVYNRQCVHILLGCCHDAGYAPFLGQFVGDGDLRSRITFLGGPDMPAAMKKLELPVVTFGKLFAVSGYGPGDGAPKGPSRMASARPLPLPGNKFKFPEFQQAKRLEDVQWGVFGRIDKWLKLSEGLKKWAQGSGLCPALYLKGECLSGDCKRSHKHKALTDDQFDALWFFIRGTVCKARMKDGKCEDKRCIYGHRDG</sequence>
<dbReference type="Proteomes" id="UP000813444">
    <property type="component" value="Unassembled WGS sequence"/>
</dbReference>
<feature type="domain" description="DUF7923" evidence="2">
    <location>
        <begin position="73"/>
        <end position="257"/>
    </location>
</feature>
<evidence type="ECO:0000256" key="1">
    <source>
        <dbReference type="SAM" id="Coils"/>
    </source>
</evidence>
<dbReference type="PANTHER" id="PTHR37543">
    <property type="entry name" value="CCCH ZINC FINGER DNA BINDING PROTEIN (AFU_ORTHOLOGUE AFUA_5G12760)"/>
    <property type="match status" value="1"/>
</dbReference>
<keyword evidence="1" id="KW-0175">Coiled coil</keyword>
<reference evidence="3" key="1">
    <citation type="journal article" date="2021" name="Nat. Commun.">
        <title>Genetic determinants of endophytism in the Arabidopsis root mycobiome.</title>
        <authorList>
            <person name="Mesny F."/>
            <person name="Miyauchi S."/>
            <person name="Thiergart T."/>
            <person name="Pickel B."/>
            <person name="Atanasova L."/>
            <person name="Karlsson M."/>
            <person name="Huettel B."/>
            <person name="Barry K.W."/>
            <person name="Haridas S."/>
            <person name="Chen C."/>
            <person name="Bauer D."/>
            <person name="Andreopoulos W."/>
            <person name="Pangilinan J."/>
            <person name="LaButti K."/>
            <person name="Riley R."/>
            <person name="Lipzen A."/>
            <person name="Clum A."/>
            <person name="Drula E."/>
            <person name="Henrissat B."/>
            <person name="Kohler A."/>
            <person name="Grigoriev I.V."/>
            <person name="Martin F.M."/>
            <person name="Hacquard S."/>
        </authorList>
    </citation>
    <scope>NUCLEOTIDE SEQUENCE</scope>
    <source>
        <strain evidence="3">MPI-CAGE-CH-0235</strain>
    </source>
</reference>
<dbReference type="InterPro" id="IPR057683">
    <property type="entry name" value="DUF7923"/>
</dbReference>
<evidence type="ECO:0000313" key="3">
    <source>
        <dbReference type="EMBL" id="KAH7316952.1"/>
    </source>
</evidence>
<evidence type="ECO:0000313" key="4">
    <source>
        <dbReference type="Proteomes" id="UP000813444"/>
    </source>
</evidence>
<dbReference type="OrthoDB" id="2270193at2759"/>
<keyword evidence="4" id="KW-1185">Reference proteome</keyword>
<protein>
    <recommendedName>
        <fullName evidence="2">DUF7923 domain-containing protein</fullName>
    </recommendedName>
</protein>
<dbReference type="PANTHER" id="PTHR37543:SF1">
    <property type="entry name" value="CCCH ZINC FINGER DNA BINDING PROTEIN (AFU_ORTHOLOGUE AFUA_5G12760)"/>
    <property type="match status" value="1"/>
</dbReference>
<gene>
    <name evidence="3" type="ORF">B0I35DRAFT_434294</name>
</gene>
<evidence type="ECO:0000259" key="2">
    <source>
        <dbReference type="Pfam" id="PF25540"/>
    </source>
</evidence>
<dbReference type="Pfam" id="PF25540">
    <property type="entry name" value="DUF7923"/>
    <property type="match status" value="1"/>
</dbReference>
<dbReference type="EMBL" id="JAGPNK010000008">
    <property type="protein sequence ID" value="KAH7316952.1"/>
    <property type="molecule type" value="Genomic_DNA"/>
</dbReference>
<dbReference type="Gene3D" id="4.10.1000.10">
    <property type="entry name" value="Zinc finger, CCCH-type"/>
    <property type="match status" value="1"/>
</dbReference>
<feature type="coiled-coil region" evidence="1">
    <location>
        <begin position="16"/>
        <end position="74"/>
    </location>
</feature>
<accession>A0A8K0WQL6</accession>